<dbReference type="GO" id="GO:0051082">
    <property type="term" value="F:unfolded protein binding"/>
    <property type="evidence" value="ECO:0007669"/>
    <property type="project" value="UniProtKB-UniRule"/>
</dbReference>
<dbReference type="Pfam" id="PF00684">
    <property type="entry name" value="DnaJ_CXXCXGXG"/>
    <property type="match status" value="1"/>
</dbReference>
<evidence type="ECO:0000256" key="2">
    <source>
        <dbReference type="ARBA" id="ARBA00011738"/>
    </source>
</evidence>
<dbReference type="RefSeq" id="WP_126044613.1">
    <property type="nucleotide sequence ID" value="NZ_RXFM01000028.1"/>
</dbReference>
<evidence type="ECO:0000256" key="13">
    <source>
        <dbReference type="ARBA" id="ARBA00067609"/>
    </source>
</evidence>
<feature type="binding site" evidence="14">
    <location>
        <position position="153"/>
    </location>
    <ligand>
        <name>Zn(2+)</name>
        <dbReference type="ChEBI" id="CHEBI:29105"/>
        <label>1</label>
    </ligand>
</feature>
<evidence type="ECO:0000256" key="10">
    <source>
        <dbReference type="ARBA" id="ARBA00023186"/>
    </source>
</evidence>
<reference evidence="19" key="1">
    <citation type="submission" date="2018-11" db="EMBL/GenBank/DDBJ databases">
        <title>Phylogenetic, genomic, and biogeographic characterization of a novel and ubiquitous marine invertebrate-associated Rickettsiales parasite, Candidatus Marinoinvertebrata rohwerii, gen. nov., sp. nov.</title>
        <authorList>
            <person name="Klinges J.G."/>
            <person name="Rosales S.M."/>
            <person name="Mcminds R."/>
            <person name="Shaver E.C."/>
            <person name="Shantz A."/>
            <person name="Peters E.C."/>
            <person name="Burkepile D.E."/>
            <person name="Silliman B.R."/>
            <person name="Vega Thurber R.L."/>
        </authorList>
    </citation>
    <scope>NUCLEOTIDE SEQUENCE [LARGE SCALE GENOMIC DNA]</scope>
    <source>
        <strain evidence="19">a_cerv_44</strain>
    </source>
</reference>
<evidence type="ECO:0000256" key="9">
    <source>
        <dbReference type="ARBA" id="ARBA00023016"/>
    </source>
</evidence>
<organism evidence="18 19">
    <name type="scientific">Candidatus Aquarickettsia rohweri</name>
    <dbReference type="NCBI Taxonomy" id="2602574"/>
    <lineage>
        <taxon>Bacteria</taxon>
        <taxon>Pseudomonadati</taxon>
        <taxon>Pseudomonadota</taxon>
        <taxon>Alphaproteobacteria</taxon>
        <taxon>Rickettsiales</taxon>
        <taxon>Candidatus Midichloriaceae</taxon>
        <taxon>Candidatus Aquarickettsia</taxon>
    </lineage>
</organism>
<evidence type="ECO:0000256" key="5">
    <source>
        <dbReference type="ARBA" id="ARBA00022723"/>
    </source>
</evidence>
<feature type="repeat" description="CXXCXGXG motif" evidence="14">
    <location>
        <begin position="189"/>
        <end position="196"/>
    </location>
</feature>
<dbReference type="NCBIfam" id="NF008035">
    <property type="entry name" value="PRK10767.1"/>
    <property type="match status" value="1"/>
</dbReference>
<dbReference type="PROSITE" id="PS51188">
    <property type="entry name" value="ZF_CR"/>
    <property type="match status" value="1"/>
</dbReference>
<feature type="binding site" evidence="14">
    <location>
        <position position="203"/>
    </location>
    <ligand>
        <name>Zn(2+)</name>
        <dbReference type="ChEBI" id="CHEBI:29105"/>
        <label>1</label>
    </ligand>
</feature>
<keyword evidence="6 14" id="KW-0677">Repeat</keyword>
<keyword evidence="10 14" id="KW-0143">Chaperone</keyword>
<keyword evidence="19" id="KW-1185">Reference proteome</keyword>
<dbReference type="SUPFAM" id="SSF46565">
    <property type="entry name" value="Chaperone J-domain"/>
    <property type="match status" value="1"/>
</dbReference>
<feature type="binding site" evidence="14">
    <location>
        <position position="167"/>
    </location>
    <ligand>
        <name>Zn(2+)</name>
        <dbReference type="ChEBI" id="CHEBI:29105"/>
        <label>2</label>
    </ligand>
</feature>
<proteinExistence type="inferred from homology"/>
<dbReference type="InterPro" id="IPR001305">
    <property type="entry name" value="HSP_DnaJ_Cys-rich_dom"/>
</dbReference>
<evidence type="ECO:0000256" key="1">
    <source>
        <dbReference type="ARBA" id="ARBA00004496"/>
    </source>
</evidence>
<dbReference type="Gene3D" id="2.60.260.20">
    <property type="entry name" value="Urease metallochaperone UreE, N-terminal domain"/>
    <property type="match status" value="2"/>
</dbReference>
<dbReference type="CDD" id="cd10747">
    <property type="entry name" value="DnaJ_C"/>
    <property type="match status" value="1"/>
</dbReference>
<dbReference type="PRINTS" id="PR00625">
    <property type="entry name" value="JDOMAIN"/>
</dbReference>
<feature type="zinc finger region" description="CR-type" evidence="15">
    <location>
        <begin position="137"/>
        <end position="215"/>
    </location>
</feature>
<dbReference type="EMBL" id="RXFM01000028">
    <property type="protein sequence ID" value="RST68499.1"/>
    <property type="molecule type" value="Genomic_DNA"/>
</dbReference>
<dbReference type="InterPro" id="IPR036869">
    <property type="entry name" value="J_dom_sf"/>
</dbReference>
<evidence type="ECO:0000259" key="17">
    <source>
        <dbReference type="PROSITE" id="PS51188"/>
    </source>
</evidence>
<evidence type="ECO:0000313" key="18">
    <source>
        <dbReference type="EMBL" id="RST68499.1"/>
    </source>
</evidence>
<evidence type="ECO:0000256" key="15">
    <source>
        <dbReference type="PROSITE-ProRule" id="PRU00546"/>
    </source>
</evidence>
<comment type="function">
    <text evidence="11 14">Participates actively in the response to hyperosmotic and heat shock by preventing the aggregation of stress-denatured proteins and by disaggregating proteins, also in an autonomous, DnaK-independent fashion. Unfolded proteins bind initially to DnaJ; upon interaction with the DnaJ-bound protein, DnaK hydrolyzes its bound ATP, resulting in the formation of a stable complex. GrpE releases ADP from DnaK; ATP binding to DnaK triggers the release of the substrate protein, thus completing the reaction cycle. Several rounds of ATP-dependent interactions between DnaJ, DnaK and GrpE are required for fully efficient folding. Also involved, together with DnaK and GrpE, in the DNA replication of plasmids through activation of initiation proteins.</text>
</comment>
<dbReference type="SUPFAM" id="SSF57938">
    <property type="entry name" value="DnaJ/Hsp40 cysteine-rich domain"/>
    <property type="match status" value="1"/>
</dbReference>
<evidence type="ECO:0000256" key="14">
    <source>
        <dbReference type="HAMAP-Rule" id="MF_01152"/>
    </source>
</evidence>
<feature type="domain" description="J" evidence="16">
    <location>
        <begin position="5"/>
        <end position="70"/>
    </location>
</feature>
<protein>
    <recommendedName>
        <fullName evidence="13 14">Chaperone protein DnaJ</fullName>
    </recommendedName>
</protein>
<evidence type="ECO:0000256" key="3">
    <source>
        <dbReference type="ARBA" id="ARBA00022490"/>
    </source>
</evidence>
<dbReference type="InterPro" id="IPR018253">
    <property type="entry name" value="DnaJ_domain_CS"/>
</dbReference>
<dbReference type="HAMAP" id="MF_01152">
    <property type="entry name" value="DnaJ"/>
    <property type="match status" value="1"/>
</dbReference>
<dbReference type="Gene3D" id="2.10.230.10">
    <property type="entry name" value="Heat shock protein DnaJ, cysteine-rich domain"/>
    <property type="match status" value="1"/>
</dbReference>
<dbReference type="GO" id="GO:0042026">
    <property type="term" value="P:protein refolding"/>
    <property type="evidence" value="ECO:0007669"/>
    <property type="project" value="TreeGrafter"/>
</dbReference>
<feature type="binding site" evidence="14">
    <location>
        <position position="189"/>
    </location>
    <ligand>
        <name>Zn(2+)</name>
        <dbReference type="ChEBI" id="CHEBI:29105"/>
        <label>2</label>
    </ligand>
</feature>
<evidence type="ECO:0000313" key="19">
    <source>
        <dbReference type="Proteomes" id="UP000279470"/>
    </source>
</evidence>
<dbReference type="InterPro" id="IPR001623">
    <property type="entry name" value="DnaJ_domain"/>
</dbReference>
<name>A0A3R9ZP02_9RICK</name>
<comment type="cofactor">
    <cofactor evidence="14">
        <name>Zn(2+)</name>
        <dbReference type="ChEBI" id="CHEBI:29105"/>
    </cofactor>
    <text evidence="14">Binds 2 Zn(2+) ions per monomer.</text>
</comment>
<keyword evidence="8 14" id="KW-0862">Zinc</keyword>
<dbReference type="GO" id="GO:0005524">
    <property type="term" value="F:ATP binding"/>
    <property type="evidence" value="ECO:0007669"/>
    <property type="project" value="InterPro"/>
</dbReference>
<dbReference type="GO" id="GO:0006260">
    <property type="term" value="P:DNA replication"/>
    <property type="evidence" value="ECO:0007669"/>
    <property type="project" value="UniProtKB-KW"/>
</dbReference>
<evidence type="ECO:0000259" key="16">
    <source>
        <dbReference type="PROSITE" id="PS50076"/>
    </source>
</evidence>
<dbReference type="Proteomes" id="UP000279470">
    <property type="component" value="Unassembled WGS sequence"/>
</dbReference>
<dbReference type="PROSITE" id="PS50076">
    <property type="entry name" value="DNAJ_2"/>
    <property type="match status" value="1"/>
</dbReference>
<dbReference type="OrthoDB" id="9779889at2"/>
<feature type="binding site" evidence="14">
    <location>
        <position position="206"/>
    </location>
    <ligand>
        <name>Zn(2+)</name>
        <dbReference type="ChEBI" id="CHEBI:29105"/>
        <label>1</label>
    </ligand>
</feature>
<keyword evidence="9 14" id="KW-0346">Stress response</keyword>
<feature type="repeat" description="CXXCXGXG motif" evidence="14">
    <location>
        <begin position="150"/>
        <end position="157"/>
    </location>
</feature>
<evidence type="ECO:0000256" key="6">
    <source>
        <dbReference type="ARBA" id="ARBA00022737"/>
    </source>
</evidence>
<comment type="domain">
    <text evidence="14">The J domain is necessary and sufficient to stimulate DnaK ATPase activity. Zinc center 1 plays an important role in the autonomous, DnaK-independent chaperone activity of DnaJ. Zinc center 2 is essential for interaction with DnaK and for DnaJ activity.</text>
</comment>
<feature type="repeat" description="CXXCXGXG motif" evidence="14">
    <location>
        <begin position="203"/>
        <end position="210"/>
    </location>
</feature>
<comment type="caution">
    <text evidence="18">The sequence shown here is derived from an EMBL/GenBank/DDBJ whole genome shotgun (WGS) entry which is preliminary data.</text>
</comment>
<dbReference type="InterPro" id="IPR002939">
    <property type="entry name" value="DnaJ_C"/>
</dbReference>
<accession>A0A3R9ZP02</accession>
<feature type="repeat" description="CXXCXGXG motif" evidence="14">
    <location>
        <begin position="167"/>
        <end position="174"/>
    </location>
</feature>
<dbReference type="InterPro" id="IPR012724">
    <property type="entry name" value="DnaJ"/>
</dbReference>
<dbReference type="InterPro" id="IPR008971">
    <property type="entry name" value="HSP40/DnaJ_pept-bd"/>
</dbReference>
<evidence type="ECO:0000256" key="7">
    <source>
        <dbReference type="ARBA" id="ARBA00022771"/>
    </source>
</evidence>
<dbReference type="GO" id="GO:0009408">
    <property type="term" value="P:response to heat"/>
    <property type="evidence" value="ECO:0007669"/>
    <property type="project" value="InterPro"/>
</dbReference>
<evidence type="ECO:0000256" key="12">
    <source>
        <dbReference type="ARBA" id="ARBA00061004"/>
    </source>
</evidence>
<dbReference type="GO" id="GO:0008270">
    <property type="term" value="F:zinc ion binding"/>
    <property type="evidence" value="ECO:0007669"/>
    <property type="project" value="UniProtKB-UniRule"/>
</dbReference>
<dbReference type="FunFam" id="1.10.287.110:FF:000034">
    <property type="entry name" value="Chaperone protein DnaJ"/>
    <property type="match status" value="1"/>
</dbReference>
<comment type="subcellular location">
    <subcellularLocation>
        <location evidence="1 14">Cytoplasm</location>
    </subcellularLocation>
</comment>
<comment type="similarity">
    <text evidence="12 14">Belongs to the DnaJ family.</text>
</comment>
<evidence type="ECO:0000256" key="8">
    <source>
        <dbReference type="ARBA" id="ARBA00022833"/>
    </source>
</evidence>
<comment type="subunit">
    <text evidence="2 14">Homodimer.</text>
</comment>
<feature type="binding site" evidence="14">
    <location>
        <position position="150"/>
    </location>
    <ligand>
        <name>Zn(2+)</name>
        <dbReference type="ChEBI" id="CHEBI:29105"/>
        <label>1</label>
    </ligand>
</feature>
<evidence type="ECO:0000256" key="4">
    <source>
        <dbReference type="ARBA" id="ARBA00022705"/>
    </source>
</evidence>
<feature type="binding site" evidence="14">
    <location>
        <position position="170"/>
    </location>
    <ligand>
        <name>Zn(2+)</name>
        <dbReference type="ChEBI" id="CHEBI:29105"/>
        <label>2</label>
    </ligand>
</feature>
<dbReference type="PROSITE" id="PS00636">
    <property type="entry name" value="DNAJ_1"/>
    <property type="match status" value="1"/>
</dbReference>
<keyword evidence="3 14" id="KW-0963">Cytoplasm</keyword>
<dbReference type="FunFam" id="2.60.260.20:FF:000004">
    <property type="entry name" value="Molecular chaperone DnaJ"/>
    <property type="match status" value="1"/>
</dbReference>
<dbReference type="Pfam" id="PF00226">
    <property type="entry name" value="DnaJ"/>
    <property type="match status" value="1"/>
</dbReference>
<dbReference type="SMART" id="SM00271">
    <property type="entry name" value="DnaJ"/>
    <property type="match status" value="1"/>
</dbReference>
<dbReference type="GO" id="GO:0005737">
    <property type="term" value="C:cytoplasm"/>
    <property type="evidence" value="ECO:0007669"/>
    <property type="project" value="UniProtKB-SubCell"/>
</dbReference>
<dbReference type="NCBIfam" id="TIGR02349">
    <property type="entry name" value="DnaJ_bact"/>
    <property type="match status" value="1"/>
</dbReference>
<gene>
    <name evidence="14 18" type="primary">dnaJ</name>
    <name evidence="18" type="ORF">EIC27_02705</name>
</gene>
<sequence>MAEKNYYKILGVNKDASADDIKKAFRKLALKHHPDKNQGNKESEKKFKEINEAYEILKDDQKRAAYDKYGSAGFQNSGGGFHSQAGGFEDFADVFGDIFGDFMGRGSSSPKQQRENQFRGSDLRYNTEITLENAYKGLNRNIKFRTAVKCDECDGKGTKAKTGTTTCNTCHGSGKVRYQQGFFMIEKVCTSCSGSGVMIKDPCKTCKGEGRYEKEKNLSIHIPKGIDNGAKIRVSGEGEAGVRDAASGDLYIHISVKPHEFYQRDNANLHCSVPIKMTTAVLGGYIEIPTIDGNIAKINVPAGTQFGTKLRMQNKGMPIMNSSRNGDIYVNVNVELPIKVTSKQKELLEEFGKINQTGANPKSEGFFDKVKNFVSDFNKKN</sequence>
<dbReference type="CDD" id="cd06257">
    <property type="entry name" value="DnaJ"/>
    <property type="match status" value="1"/>
</dbReference>
<dbReference type="PANTHER" id="PTHR43096:SF48">
    <property type="entry name" value="CHAPERONE PROTEIN DNAJ"/>
    <property type="match status" value="1"/>
</dbReference>
<dbReference type="PANTHER" id="PTHR43096">
    <property type="entry name" value="DNAJ HOMOLOG 1, MITOCHONDRIAL-RELATED"/>
    <property type="match status" value="1"/>
</dbReference>
<dbReference type="SUPFAM" id="SSF49493">
    <property type="entry name" value="HSP40/DnaJ peptide-binding domain"/>
    <property type="match status" value="2"/>
</dbReference>
<keyword evidence="5 14" id="KW-0479">Metal-binding</keyword>
<keyword evidence="4 14" id="KW-0235">DNA replication</keyword>
<dbReference type="GO" id="GO:0031072">
    <property type="term" value="F:heat shock protein binding"/>
    <property type="evidence" value="ECO:0007669"/>
    <property type="project" value="InterPro"/>
</dbReference>
<dbReference type="CDD" id="cd10719">
    <property type="entry name" value="DnaJ_zf"/>
    <property type="match status" value="1"/>
</dbReference>
<dbReference type="AlphaFoldDB" id="A0A3R9ZP02"/>
<dbReference type="InterPro" id="IPR036410">
    <property type="entry name" value="HSP_DnaJ_Cys-rich_dom_sf"/>
</dbReference>
<dbReference type="Gene3D" id="1.10.287.110">
    <property type="entry name" value="DnaJ domain"/>
    <property type="match status" value="1"/>
</dbReference>
<dbReference type="FunFam" id="2.10.230.10:FF:000002">
    <property type="entry name" value="Molecular chaperone DnaJ"/>
    <property type="match status" value="1"/>
</dbReference>
<evidence type="ECO:0000256" key="11">
    <source>
        <dbReference type="ARBA" id="ARBA00053423"/>
    </source>
</evidence>
<keyword evidence="7 14" id="KW-0863">Zinc-finger</keyword>
<feature type="domain" description="CR-type" evidence="17">
    <location>
        <begin position="137"/>
        <end position="215"/>
    </location>
</feature>
<dbReference type="Pfam" id="PF01556">
    <property type="entry name" value="DnaJ_C"/>
    <property type="match status" value="1"/>
</dbReference>
<feature type="binding site" evidence="14">
    <location>
        <position position="192"/>
    </location>
    <ligand>
        <name>Zn(2+)</name>
        <dbReference type="ChEBI" id="CHEBI:29105"/>
        <label>2</label>
    </ligand>
</feature>